<proteinExistence type="predicted"/>
<evidence type="ECO:0000313" key="2">
    <source>
        <dbReference type="Proteomes" id="UP000192936"/>
    </source>
</evidence>
<evidence type="ECO:0000313" key="1">
    <source>
        <dbReference type="EMBL" id="SMF92354.1"/>
    </source>
</evidence>
<dbReference type="STRING" id="286727.SAMN02982917_0572"/>
<dbReference type="OrthoDB" id="977800at2"/>
<reference evidence="1 2" key="1">
    <citation type="submission" date="2017-04" db="EMBL/GenBank/DDBJ databases">
        <authorList>
            <person name="Afonso C.L."/>
            <person name="Miller P.J."/>
            <person name="Scott M.A."/>
            <person name="Spackman E."/>
            <person name="Goraichik I."/>
            <person name="Dimitrov K.M."/>
            <person name="Suarez D.L."/>
            <person name="Swayne D.E."/>
        </authorList>
    </citation>
    <scope>NUCLEOTIDE SEQUENCE [LARGE SCALE GENOMIC DNA]</scope>
    <source>
        <strain evidence="1 2">A2P</strain>
    </source>
</reference>
<sequence length="281" mass="31608">MHALWKKPTDDGTYSEGSWVDTGGLSLDNLKTQDVMELARSTDTAEASTCWRVDFGRLVPLSLFAVLNHNATVSAKRRHVVTNSPTNSGPPVYDTGMERMRVATEIWGGRPFGAFSFDGIDTAAYPGGTIDLHFAPSTVYGRYLFTYVSDVDNPAGYFQAGRFMAGEAWSHRVKYGFQVRTVDPSETRRTRGGRRLVRRRPRYRTMTMTFEAMTERDAFATGFEIENQLGKDGDFLLVYDQNDDPSIQFRRTIYAALVDTAGITTTSHQRYGWSMNAEELI</sequence>
<dbReference type="Proteomes" id="UP000192936">
    <property type="component" value="Unassembled WGS sequence"/>
</dbReference>
<protein>
    <submittedName>
        <fullName evidence="1">Uncharacterized protein</fullName>
    </submittedName>
</protein>
<dbReference type="RefSeq" id="WP_085092322.1">
    <property type="nucleotide sequence ID" value="NZ_FXAK01000010.1"/>
</dbReference>
<name>A0A1X7HSX5_9PROT</name>
<accession>A0A1X7HSX5</accession>
<dbReference type="EMBL" id="FXAK01000010">
    <property type="protein sequence ID" value="SMF92354.1"/>
    <property type="molecule type" value="Genomic_DNA"/>
</dbReference>
<gene>
    <name evidence="1" type="ORF">SAMN02982917_0572</name>
</gene>
<organism evidence="1 2">
    <name type="scientific">Azospirillum oryzae</name>
    <dbReference type="NCBI Taxonomy" id="286727"/>
    <lineage>
        <taxon>Bacteria</taxon>
        <taxon>Pseudomonadati</taxon>
        <taxon>Pseudomonadota</taxon>
        <taxon>Alphaproteobacteria</taxon>
        <taxon>Rhodospirillales</taxon>
        <taxon>Azospirillaceae</taxon>
        <taxon>Azospirillum</taxon>
    </lineage>
</organism>
<dbReference type="AlphaFoldDB" id="A0A1X7HSX5"/>